<name>A0A183DIV0_9BILA</name>
<dbReference type="GO" id="GO:0006896">
    <property type="term" value="P:Golgi to vacuole transport"/>
    <property type="evidence" value="ECO:0007669"/>
    <property type="project" value="TreeGrafter"/>
</dbReference>
<reference evidence="7 8" key="2">
    <citation type="submission" date="2018-11" db="EMBL/GenBank/DDBJ databases">
        <authorList>
            <consortium name="Pathogen Informatics"/>
        </authorList>
    </citation>
    <scope>NUCLEOTIDE SEQUENCE [LARGE SCALE GENOMIC DNA]</scope>
</reference>
<dbReference type="PANTHER" id="PTHR22781:SF12">
    <property type="entry name" value="AP-3 COMPLEX SUBUNIT DELTA-1"/>
    <property type="match status" value="1"/>
</dbReference>
<keyword evidence="4" id="KW-0677">Repeat</keyword>
<dbReference type="AlphaFoldDB" id="A0A183DIV0"/>
<comment type="subcellular location">
    <subcellularLocation>
        <location evidence="1">Endomembrane system</location>
    </subcellularLocation>
</comment>
<evidence type="ECO:0000256" key="3">
    <source>
        <dbReference type="ARBA" id="ARBA00022448"/>
    </source>
</evidence>
<evidence type="ECO:0000313" key="7">
    <source>
        <dbReference type="EMBL" id="VDK64130.1"/>
    </source>
</evidence>
<comment type="similarity">
    <text evidence="2">Belongs to the adaptor complexes large subunit family.</text>
</comment>
<keyword evidence="3" id="KW-0813">Transport</keyword>
<dbReference type="InterPro" id="IPR017105">
    <property type="entry name" value="AP3_complex_dsu"/>
</dbReference>
<dbReference type="OrthoDB" id="10264595at2759"/>
<dbReference type="GO" id="GO:0043195">
    <property type="term" value="C:terminal bouton"/>
    <property type="evidence" value="ECO:0007669"/>
    <property type="project" value="TreeGrafter"/>
</dbReference>
<dbReference type="EMBL" id="UYRT01025766">
    <property type="protein sequence ID" value="VDK64130.1"/>
    <property type="molecule type" value="Genomic_DNA"/>
</dbReference>
<organism evidence="9">
    <name type="scientific">Gongylonema pulchrum</name>
    <dbReference type="NCBI Taxonomy" id="637853"/>
    <lineage>
        <taxon>Eukaryota</taxon>
        <taxon>Metazoa</taxon>
        <taxon>Ecdysozoa</taxon>
        <taxon>Nematoda</taxon>
        <taxon>Chromadorea</taxon>
        <taxon>Rhabditida</taxon>
        <taxon>Spirurina</taxon>
        <taxon>Spiruromorpha</taxon>
        <taxon>Spiruroidea</taxon>
        <taxon>Gongylonematidae</taxon>
        <taxon>Gongylonema</taxon>
    </lineage>
</organism>
<evidence type="ECO:0000313" key="9">
    <source>
        <dbReference type="WBParaSite" id="GPUH_0000865101-mRNA-1"/>
    </source>
</evidence>
<reference evidence="9" key="1">
    <citation type="submission" date="2016-06" db="UniProtKB">
        <authorList>
            <consortium name="WormBaseParasite"/>
        </authorList>
    </citation>
    <scope>IDENTIFICATION</scope>
</reference>
<dbReference type="Proteomes" id="UP000271098">
    <property type="component" value="Unassembled WGS sequence"/>
</dbReference>
<proteinExistence type="inferred from homology"/>
<dbReference type="GO" id="GO:0006623">
    <property type="term" value="P:protein targeting to vacuole"/>
    <property type="evidence" value="ECO:0007669"/>
    <property type="project" value="TreeGrafter"/>
</dbReference>
<evidence type="ECO:0000256" key="5">
    <source>
        <dbReference type="ARBA" id="ARBA00022927"/>
    </source>
</evidence>
<evidence type="ECO:0000256" key="4">
    <source>
        <dbReference type="ARBA" id="ARBA00022737"/>
    </source>
</evidence>
<sequence length="175" mass="19520">MLKSKISLMPGHILSVYMQNIAKLYSVLLSSAEAENDWDAIDSLDNLMLSKLPEFELADHLEAQERACTLMALLRVVERCHSKREKVGEEFAKLFEGELNPVAAKAQRKVPVPEGLNLDVWIHEPESEDEVASEPEDDHRFGQSGLRSEFCGFGGPLVYIGDEDGTCSKKLSKSK</sequence>
<dbReference type="GO" id="GO:0016182">
    <property type="term" value="P:synaptic vesicle budding from endosome"/>
    <property type="evidence" value="ECO:0007669"/>
    <property type="project" value="TreeGrafter"/>
</dbReference>
<keyword evidence="6" id="KW-0472">Membrane</keyword>
<dbReference type="GO" id="GO:1904115">
    <property type="term" value="C:axon cytoplasm"/>
    <property type="evidence" value="ECO:0007669"/>
    <property type="project" value="GOC"/>
</dbReference>
<evidence type="ECO:0000256" key="2">
    <source>
        <dbReference type="ARBA" id="ARBA00006613"/>
    </source>
</evidence>
<gene>
    <name evidence="7" type="ORF">GPUH_LOCUS8644</name>
</gene>
<protein>
    <submittedName>
        <fullName evidence="9">Rab3 GTPase-activating protein catalytic subunit</fullName>
    </submittedName>
</protein>
<evidence type="ECO:0000256" key="1">
    <source>
        <dbReference type="ARBA" id="ARBA00004308"/>
    </source>
</evidence>
<dbReference type="GO" id="GO:0098943">
    <property type="term" value="P:neurotransmitter receptor transport, postsynaptic endosome to lysosome"/>
    <property type="evidence" value="ECO:0007669"/>
    <property type="project" value="TreeGrafter"/>
</dbReference>
<evidence type="ECO:0000313" key="8">
    <source>
        <dbReference type="Proteomes" id="UP000271098"/>
    </source>
</evidence>
<keyword evidence="8" id="KW-1185">Reference proteome</keyword>
<dbReference type="GO" id="GO:0048490">
    <property type="term" value="P:anterograde synaptic vesicle transport"/>
    <property type="evidence" value="ECO:0007669"/>
    <property type="project" value="TreeGrafter"/>
</dbReference>
<dbReference type="PANTHER" id="PTHR22781">
    <property type="entry name" value="DELTA ADAPTIN-RELATED"/>
    <property type="match status" value="1"/>
</dbReference>
<dbReference type="WBParaSite" id="GPUH_0000865101-mRNA-1">
    <property type="protein sequence ID" value="GPUH_0000865101-mRNA-1"/>
    <property type="gene ID" value="GPUH_0000865101"/>
</dbReference>
<dbReference type="GO" id="GO:0030123">
    <property type="term" value="C:AP-3 adaptor complex"/>
    <property type="evidence" value="ECO:0007669"/>
    <property type="project" value="InterPro"/>
</dbReference>
<dbReference type="GO" id="GO:0010008">
    <property type="term" value="C:endosome membrane"/>
    <property type="evidence" value="ECO:0007669"/>
    <property type="project" value="TreeGrafter"/>
</dbReference>
<keyword evidence="5" id="KW-0653">Protein transport</keyword>
<evidence type="ECO:0000256" key="6">
    <source>
        <dbReference type="ARBA" id="ARBA00023136"/>
    </source>
</evidence>
<dbReference type="GO" id="GO:0048499">
    <property type="term" value="P:synaptic vesicle membrane organization"/>
    <property type="evidence" value="ECO:0007669"/>
    <property type="project" value="TreeGrafter"/>
</dbReference>
<dbReference type="GO" id="GO:0098830">
    <property type="term" value="C:presynaptic endosome"/>
    <property type="evidence" value="ECO:0007669"/>
    <property type="project" value="TreeGrafter"/>
</dbReference>
<accession>A0A183DIV0</accession>